<dbReference type="AlphaFoldDB" id="A0A4D7AYD2"/>
<organism evidence="2 3">
    <name type="scientific">Phreatobacter stygius</name>
    <dbReference type="NCBI Taxonomy" id="1940610"/>
    <lineage>
        <taxon>Bacteria</taxon>
        <taxon>Pseudomonadati</taxon>
        <taxon>Pseudomonadota</taxon>
        <taxon>Alphaproteobacteria</taxon>
        <taxon>Hyphomicrobiales</taxon>
        <taxon>Phreatobacteraceae</taxon>
        <taxon>Phreatobacter</taxon>
    </lineage>
</organism>
<evidence type="ECO:0000256" key="1">
    <source>
        <dbReference type="SAM" id="MobiDB-lite"/>
    </source>
</evidence>
<keyword evidence="3" id="KW-1185">Reference proteome</keyword>
<reference evidence="2 3" key="1">
    <citation type="submission" date="2019-04" db="EMBL/GenBank/DDBJ databases">
        <title>Phreatobacter aquaticus sp. nov.</title>
        <authorList>
            <person name="Choi A."/>
        </authorList>
    </citation>
    <scope>NUCLEOTIDE SEQUENCE [LARGE SCALE GENOMIC DNA]</scope>
    <source>
        <strain evidence="2 3">KCTC 52518</strain>
    </source>
</reference>
<feature type="compositionally biased region" description="Basic and acidic residues" evidence="1">
    <location>
        <begin position="16"/>
        <end position="26"/>
    </location>
</feature>
<sequence>MRDVKEVHTGAAGSIERPDGKPDRRIALYPALPPPQLFKSNQALPDMPANVFRGSASSAGDHEAS</sequence>
<accession>A0A4D7AYD2</accession>
<protein>
    <submittedName>
        <fullName evidence="2">Uncharacterized protein</fullName>
    </submittedName>
</protein>
<feature type="region of interest" description="Disordered" evidence="1">
    <location>
        <begin position="1"/>
        <end position="27"/>
    </location>
</feature>
<evidence type="ECO:0000313" key="2">
    <source>
        <dbReference type="EMBL" id="QCI66309.1"/>
    </source>
</evidence>
<proteinExistence type="predicted"/>
<name>A0A4D7AYD2_9HYPH</name>
<dbReference type="KEGG" id="pstg:E8M01_20060"/>
<dbReference type="EMBL" id="CP039690">
    <property type="protein sequence ID" value="QCI66309.1"/>
    <property type="molecule type" value="Genomic_DNA"/>
</dbReference>
<evidence type="ECO:0000313" key="3">
    <source>
        <dbReference type="Proteomes" id="UP000298781"/>
    </source>
</evidence>
<gene>
    <name evidence="2" type="ORF">E8M01_20060</name>
</gene>
<dbReference type="RefSeq" id="WP_136961753.1">
    <property type="nucleotide sequence ID" value="NZ_CP039690.1"/>
</dbReference>
<dbReference type="Proteomes" id="UP000298781">
    <property type="component" value="Chromosome"/>
</dbReference>